<reference evidence="3 4" key="1">
    <citation type="submission" date="2020-07" db="EMBL/GenBank/DDBJ databases">
        <title>Halophilic bacteria isolated from french cheeses.</title>
        <authorList>
            <person name="Kothe C.I."/>
            <person name="Farah-Kraiem B."/>
            <person name="Renault P."/>
            <person name="Dridi B."/>
        </authorList>
    </citation>
    <scope>NUCLEOTIDE SEQUENCE [LARGE SCALE GENOMIC DNA]</scope>
    <source>
        <strain evidence="3 4">FME16</strain>
    </source>
</reference>
<evidence type="ECO:0000313" key="3">
    <source>
        <dbReference type="EMBL" id="MBE0402772.1"/>
    </source>
</evidence>
<dbReference type="Pfam" id="PF16884">
    <property type="entry name" value="ADH_N_2"/>
    <property type="match status" value="1"/>
</dbReference>
<dbReference type="InterPro" id="IPR011032">
    <property type="entry name" value="GroES-like_sf"/>
</dbReference>
<keyword evidence="1" id="KW-0560">Oxidoreductase</keyword>
<organism evidence="3 4">
    <name type="scientific">Halomonas citrativorans</name>
    <dbReference type="NCBI Taxonomy" id="2742612"/>
    <lineage>
        <taxon>Bacteria</taxon>
        <taxon>Pseudomonadati</taxon>
        <taxon>Pseudomonadota</taxon>
        <taxon>Gammaproteobacteria</taxon>
        <taxon>Oceanospirillales</taxon>
        <taxon>Halomonadaceae</taxon>
        <taxon>Halomonas</taxon>
    </lineage>
</organism>
<dbReference type="SUPFAM" id="SSF50129">
    <property type="entry name" value="GroES-like"/>
    <property type="match status" value="1"/>
</dbReference>
<dbReference type="Gene3D" id="3.40.50.720">
    <property type="entry name" value="NAD(P)-binding Rossmann-like Domain"/>
    <property type="match status" value="1"/>
</dbReference>
<sequence>MTVSRKKTTGLTIAHLPEGELRCEHIEKTVISLPDITRLLLKPLAISVDPYMRTRMQPSGYDYIERWKAGSTLSGWTMAEVVISSEPGFKQGDLVVGHLPMQELIAADGQHLIRVPAGSDPEAYLHPLGMTGFTAWVGMQLLGQPTAEDTVLVSAAAGAVGSIAAQLAQRQGANVIVTAGRTDKRDWLHRLGFKTVLNHRSPDYARQLNNAAPFGITLNFENIGGSAFTAAIDAMRPNGRLVLCGLVSQYQTRNPRKSPDNFAQLRQKKVAIHPFVVPDYLTHWNDFQRFMAPLVGQKNITWRLDKVSGGLDSVAPALIGLLNGDNIGKRVVEW</sequence>
<dbReference type="RefSeq" id="WP_192526811.1">
    <property type="nucleotide sequence ID" value="NZ_JABUZC010000028.1"/>
</dbReference>
<dbReference type="InterPro" id="IPR013149">
    <property type="entry name" value="ADH-like_C"/>
</dbReference>
<evidence type="ECO:0000259" key="2">
    <source>
        <dbReference type="SMART" id="SM00829"/>
    </source>
</evidence>
<dbReference type="CDD" id="cd05288">
    <property type="entry name" value="PGDH"/>
    <property type="match status" value="1"/>
</dbReference>
<dbReference type="PANTHER" id="PTHR43205">
    <property type="entry name" value="PROSTAGLANDIN REDUCTASE"/>
    <property type="match status" value="1"/>
</dbReference>
<feature type="domain" description="Enoyl reductase (ER)" evidence="2">
    <location>
        <begin position="39"/>
        <end position="332"/>
    </location>
</feature>
<accession>A0ABR9FAJ2</accession>
<dbReference type="InterPro" id="IPR045010">
    <property type="entry name" value="MDR_fam"/>
</dbReference>
<proteinExistence type="predicted"/>
<evidence type="ECO:0000313" key="4">
    <source>
        <dbReference type="Proteomes" id="UP000754821"/>
    </source>
</evidence>
<dbReference type="SUPFAM" id="SSF51735">
    <property type="entry name" value="NAD(P)-binding Rossmann-fold domains"/>
    <property type="match status" value="1"/>
</dbReference>
<evidence type="ECO:0000256" key="1">
    <source>
        <dbReference type="ARBA" id="ARBA00023002"/>
    </source>
</evidence>
<dbReference type="InterPro" id="IPR041694">
    <property type="entry name" value="ADH_N_2"/>
</dbReference>
<name>A0ABR9FAJ2_9GAMM</name>
<dbReference type="Pfam" id="PF00107">
    <property type="entry name" value="ADH_zinc_N"/>
    <property type="match status" value="1"/>
</dbReference>
<keyword evidence="4" id="KW-1185">Reference proteome</keyword>
<dbReference type="Gene3D" id="3.90.180.10">
    <property type="entry name" value="Medium-chain alcohol dehydrogenases, catalytic domain"/>
    <property type="match status" value="1"/>
</dbReference>
<dbReference type="Proteomes" id="UP000754821">
    <property type="component" value="Unassembled WGS sequence"/>
</dbReference>
<dbReference type="InterPro" id="IPR020843">
    <property type="entry name" value="ER"/>
</dbReference>
<dbReference type="InterPro" id="IPR036291">
    <property type="entry name" value="NAD(P)-bd_dom_sf"/>
</dbReference>
<protein>
    <submittedName>
        <fullName evidence="3">NADP-dependent oxidoreductase</fullName>
    </submittedName>
</protein>
<comment type="caution">
    <text evidence="3">The sequence shown here is derived from an EMBL/GenBank/DDBJ whole genome shotgun (WGS) entry which is preliminary data.</text>
</comment>
<gene>
    <name evidence="3" type="ORF">EI163_04230</name>
</gene>
<dbReference type="EMBL" id="RRZC01000003">
    <property type="protein sequence ID" value="MBE0402772.1"/>
    <property type="molecule type" value="Genomic_DNA"/>
</dbReference>
<dbReference type="PANTHER" id="PTHR43205:SF7">
    <property type="entry name" value="PROSTAGLANDIN REDUCTASE 1"/>
    <property type="match status" value="1"/>
</dbReference>
<dbReference type="SMART" id="SM00829">
    <property type="entry name" value="PKS_ER"/>
    <property type="match status" value="1"/>
</dbReference>